<feature type="region of interest" description="Disordered" evidence="1">
    <location>
        <begin position="1"/>
        <end position="25"/>
    </location>
</feature>
<reference evidence="2" key="1">
    <citation type="submission" date="2024-02" db="EMBL/GenBank/DDBJ databases">
        <authorList>
            <consortium name="ELIXIR-Norway"/>
            <consortium name="Elixir Norway"/>
        </authorList>
    </citation>
    <scope>NUCLEOTIDE SEQUENCE</scope>
</reference>
<keyword evidence="3" id="KW-1185">Reference proteome</keyword>
<proteinExistence type="predicted"/>
<sequence>MPQRRFSVSTPGKLKTTRPGSSGSSILVRAASLTDGQELPKLGVSSLTFSSSRVERLVRERQLLCGRG</sequence>
<accession>A0ABP0XFV0</accession>
<dbReference type="EMBL" id="OZ020103">
    <property type="protein sequence ID" value="CAK9277562.1"/>
    <property type="molecule type" value="Genomic_DNA"/>
</dbReference>
<organism evidence="2 3">
    <name type="scientific">Sphagnum jensenii</name>
    <dbReference type="NCBI Taxonomy" id="128206"/>
    <lineage>
        <taxon>Eukaryota</taxon>
        <taxon>Viridiplantae</taxon>
        <taxon>Streptophyta</taxon>
        <taxon>Embryophyta</taxon>
        <taxon>Bryophyta</taxon>
        <taxon>Sphagnophytina</taxon>
        <taxon>Sphagnopsida</taxon>
        <taxon>Sphagnales</taxon>
        <taxon>Sphagnaceae</taxon>
        <taxon>Sphagnum</taxon>
    </lineage>
</organism>
<evidence type="ECO:0000313" key="2">
    <source>
        <dbReference type="EMBL" id="CAK9277562.1"/>
    </source>
</evidence>
<gene>
    <name evidence="2" type="ORF">CSSPJE1EN1_LOCUS23040</name>
</gene>
<name>A0ABP0XFV0_9BRYO</name>
<evidence type="ECO:0000313" key="3">
    <source>
        <dbReference type="Proteomes" id="UP001497444"/>
    </source>
</evidence>
<evidence type="ECO:0000256" key="1">
    <source>
        <dbReference type="SAM" id="MobiDB-lite"/>
    </source>
</evidence>
<feature type="compositionally biased region" description="Polar residues" evidence="1">
    <location>
        <begin position="1"/>
        <end position="10"/>
    </location>
</feature>
<dbReference type="Proteomes" id="UP001497444">
    <property type="component" value="Chromosome 8"/>
</dbReference>
<protein>
    <submittedName>
        <fullName evidence="2">Uncharacterized protein</fullName>
    </submittedName>
</protein>